<sequence>MGDILHLYVLLILIMCVLTSLAIRRIHQESSPLIEKEDVITRLMCRLDRRLKKEGIYFNARSYLIFIVCLYAAIGVLSYLLIGNGILSILLGFIGAIVPKVYQNLMDTKKRETFEKEYVQALTQLSASIRAGLTIEQAIDSLCTNYFLPEDIRERFSQISADMKMGIPIYQAFLTFAENADNEDAFDVASAISMQMQVGGQESLLLDSIIKNIRTRISVRKEIHTELTETDMMVNFFEVIPILLLVGMFVMMPDFMLLFFSSVTMTVIFFLLVSFIVIGTLINKKMVRNVKRF</sequence>
<dbReference type="Gene3D" id="1.20.81.30">
    <property type="entry name" value="Type II secretion system (T2SS), domain F"/>
    <property type="match status" value="1"/>
</dbReference>
<reference evidence="8 9" key="1">
    <citation type="submission" date="2020-08" db="EMBL/GenBank/DDBJ databases">
        <title>Genome public.</title>
        <authorList>
            <person name="Liu C."/>
            <person name="Sun Q."/>
        </authorList>
    </citation>
    <scope>NUCLEOTIDE SEQUENCE [LARGE SCALE GENOMIC DNA]</scope>
    <source>
        <strain evidence="8 9">NSJ-7</strain>
    </source>
</reference>
<proteinExistence type="predicted"/>
<keyword evidence="4 6" id="KW-1133">Transmembrane helix</keyword>
<evidence type="ECO:0000259" key="7">
    <source>
        <dbReference type="Pfam" id="PF00482"/>
    </source>
</evidence>
<gene>
    <name evidence="8" type="ORF">H8S22_06230</name>
</gene>
<feature type="domain" description="Type II secretion system protein GspF" evidence="7">
    <location>
        <begin position="122"/>
        <end position="248"/>
    </location>
</feature>
<feature type="transmembrane region" description="Helical" evidence="6">
    <location>
        <begin position="6"/>
        <end position="23"/>
    </location>
</feature>
<dbReference type="RefSeq" id="WP_024727389.1">
    <property type="nucleotide sequence ID" value="NZ_JACOOS010000005.1"/>
</dbReference>
<feature type="transmembrane region" description="Helical" evidence="6">
    <location>
        <begin position="233"/>
        <end position="252"/>
    </location>
</feature>
<comment type="subcellular location">
    <subcellularLocation>
        <location evidence="1">Cell membrane</location>
        <topology evidence="1">Multi-pass membrane protein</topology>
    </subcellularLocation>
</comment>
<evidence type="ECO:0000256" key="2">
    <source>
        <dbReference type="ARBA" id="ARBA00022475"/>
    </source>
</evidence>
<evidence type="ECO:0000256" key="4">
    <source>
        <dbReference type="ARBA" id="ARBA00022989"/>
    </source>
</evidence>
<feature type="transmembrane region" description="Helical" evidence="6">
    <location>
        <begin position="80"/>
        <end position="102"/>
    </location>
</feature>
<comment type="caution">
    <text evidence="8">The sequence shown here is derived from an EMBL/GenBank/DDBJ whole genome shotgun (WGS) entry which is preliminary data.</text>
</comment>
<protein>
    <submittedName>
        <fullName evidence="8">Type II secretion system F family protein</fullName>
    </submittedName>
</protein>
<dbReference type="InterPro" id="IPR042094">
    <property type="entry name" value="T2SS_GspF_sf"/>
</dbReference>
<keyword evidence="3 6" id="KW-0812">Transmembrane</keyword>
<feature type="transmembrane region" description="Helical" evidence="6">
    <location>
        <begin position="258"/>
        <end position="282"/>
    </location>
</feature>
<dbReference type="EMBL" id="JACOOS010000005">
    <property type="protein sequence ID" value="MBC5677218.1"/>
    <property type="molecule type" value="Genomic_DNA"/>
</dbReference>
<keyword evidence="9" id="KW-1185">Reference proteome</keyword>
<dbReference type="Proteomes" id="UP000635828">
    <property type="component" value="Unassembled WGS sequence"/>
</dbReference>
<organism evidence="8 9">
    <name type="scientific">Anaerostipes hominis</name>
    <name type="common">ex Liu et al. 2021</name>
    <dbReference type="NCBI Taxonomy" id="2763018"/>
    <lineage>
        <taxon>Bacteria</taxon>
        <taxon>Bacillati</taxon>
        <taxon>Bacillota</taxon>
        <taxon>Clostridia</taxon>
        <taxon>Lachnospirales</taxon>
        <taxon>Lachnospiraceae</taxon>
        <taxon>Anaerostipes</taxon>
    </lineage>
</organism>
<dbReference type="PANTHER" id="PTHR35007">
    <property type="entry name" value="INTEGRAL MEMBRANE PROTEIN-RELATED"/>
    <property type="match status" value="1"/>
</dbReference>
<evidence type="ECO:0000256" key="1">
    <source>
        <dbReference type="ARBA" id="ARBA00004651"/>
    </source>
</evidence>
<accession>A0ABR7FPT7</accession>
<evidence type="ECO:0000256" key="5">
    <source>
        <dbReference type="ARBA" id="ARBA00023136"/>
    </source>
</evidence>
<dbReference type="InterPro" id="IPR018076">
    <property type="entry name" value="T2SS_GspF_dom"/>
</dbReference>
<dbReference type="PANTHER" id="PTHR35007:SF1">
    <property type="entry name" value="PILUS ASSEMBLY PROTEIN"/>
    <property type="match status" value="1"/>
</dbReference>
<dbReference type="Pfam" id="PF00482">
    <property type="entry name" value="T2SSF"/>
    <property type="match status" value="1"/>
</dbReference>
<keyword evidence="2" id="KW-1003">Cell membrane</keyword>
<evidence type="ECO:0000313" key="9">
    <source>
        <dbReference type="Proteomes" id="UP000635828"/>
    </source>
</evidence>
<keyword evidence="5 6" id="KW-0472">Membrane</keyword>
<evidence type="ECO:0000256" key="6">
    <source>
        <dbReference type="SAM" id="Phobius"/>
    </source>
</evidence>
<evidence type="ECO:0000256" key="3">
    <source>
        <dbReference type="ARBA" id="ARBA00022692"/>
    </source>
</evidence>
<name>A0ABR7FPT7_9FIRM</name>
<evidence type="ECO:0000313" key="8">
    <source>
        <dbReference type="EMBL" id="MBC5677218.1"/>
    </source>
</evidence>
<feature type="transmembrane region" description="Helical" evidence="6">
    <location>
        <begin position="56"/>
        <end position="74"/>
    </location>
</feature>